<keyword evidence="2" id="KW-1185">Reference proteome</keyword>
<dbReference type="Proteomes" id="UP000184440">
    <property type="component" value="Unassembled WGS sequence"/>
</dbReference>
<protein>
    <submittedName>
        <fullName evidence="1">Uncharacterized protein</fullName>
    </submittedName>
</protein>
<sequence length="505" mass="52196">MTTGQLVRLRPAVRASQTPDGIYVRGWSTAFTAAGGADLWHLWQRLEPTLRGGVEEGRLAGLATRPATRDAVGRLVDALTEHDMLVDGGAELPAWLEQLSPDAIDAWRRLTTTPVTITGAGGIAAAAASALEAAGVPVLTVRGRVATAPVVLSTGGAEPVAVAAIGGPHTGFVTPPSAAVGFASRDVDRIARLLSVVAPGRSNGPLAALLGGAAADRIIRRIARLPDGPEPGPWPMVLVARAAPLSSEYRPWLLSGGAERTDADVRRRLAALCDEQVGVLPPPRSDDLPQLPVALASYAMAPGGVTGLGATVGAARLDAALRAAERLLDPQGAGRLAVGMNESHVDGILLRRVVFDLVGRAATAGLPGRSAKRLAVAPLAHGLFAALVTEDGRESGRAVEFTAERAAACAAMQADGARQARAAGLPDDDGPLTLCGAFAAASSHHGPPDVEWLDGSPDESRVQDALRLIVPSARRPRPERRRRRGALSEGLRATGFVVKVVDADD</sequence>
<evidence type="ECO:0000313" key="1">
    <source>
        <dbReference type="EMBL" id="SHN47621.1"/>
    </source>
</evidence>
<dbReference type="AlphaFoldDB" id="A0A1M7RN40"/>
<gene>
    <name evidence="1" type="ORF">SAMN05443668_1263</name>
</gene>
<dbReference type="RefSeq" id="WP_073265669.1">
    <property type="nucleotide sequence ID" value="NZ_FRCS01000026.1"/>
</dbReference>
<dbReference type="STRING" id="134849.SAMN05443668_1263"/>
<accession>A0A1M7RN40</accession>
<organism evidence="1 2">
    <name type="scientific">Cryptosporangium aurantiacum</name>
    <dbReference type="NCBI Taxonomy" id="134849"/>
    <lineage>
        <taxon>Bacteria</taxon>
        <taxon>Bacillati</taxon>
        <taxon>Actinomycetota</taxon>
        <taxon>Actinomycetes</taxon>
        <taxon>Cryptosporangiales</taxon>
        <taxon>Cryptosporangiaceae</taxon>
        <taxon>Cryptosporangium</taxon>
    </lineage>
</organism>
<evidence type="ECO:0000313" key="2">
    <source>
        <dbReference type="Proteomes" id="UP000184440"/>
    </source>
</evidence>
<dbReference type="OrthoDB" id="3417006at2"/>
<reference evidence="1 2" key="1">
    <citation type="submission" date="2016-11" db="EMBL/GenBank/DDBJ databases">
        <authorList>
            <person name="Jaros S."/>
            <person name="Januszkiewicz K."/>
            <person name="Wedrychowicz H."/>
        </authorList>
    </citation>
    <scope>NUCLEOTIDE SEQUENCE [LARGE SCALE GENOMIC DNA]</scope>
    <source>
        <strain evidence="1 2">DSM 46144</strain>
    </source>
</reference>
<name>A0A1M7RN40_9ACTN</name>
<dbReference type="EMBL" id="FRCS01000026">
    <property type="protein sequence ID" value="SHN47621.1"/>
    <property type="molecule type" value="Genomic_DNA"/>
</dbReference>
<proteinExistence type="predicted"/>